<dbReference type="Proteomes" id="UP000635726">
    <property type="component" value="Unassembled WGS sequence"/>
</dbReference>
<name>A0A917PD22_9DEIO</name>
<comment type="caution">
    <text evidence="2">The sequence shown here is derived from an EMBL/GenBank/DDBJ whole genome shotgun (WGS) entry which is preliminary data.</text>
</comment>
<protein>
    <submittedName>
        <fullName evidence="2">Phosphohydrolase</fullName>
    </submittedName>
</protein>
<dbReference type="SUPFAM" id="SSF109604">
    <property type="entry name" value="HD-domain/PDEase-like"/>
    <property type="match status" value="1"/>
</dbReference>
<keyword evidence="3" id="KW-1185">Reference proteome</keyword>
<feature type="domain" description="HD" evidence="1">
    <location>
        <begin position="61"/>
        <end position="168"/>
    </location>
</feature>
<dbReference type="NCBIfam" id="TIGR00277">
    <property type="entry name" value="HDIG"/>
    <property type="match status" value="1"/>
</dbReference>
<sequence>MPAHATPRHPLARLQHVGAKVTRLARSVSVSQARPDDTWAARHLTPGETRVYLGMDPRDREHAVRVAQAILNAEGRASPDLLAAALLHDCGKQVRPYRVWERVGAGLIPGPLCRLLPLGPLWVRGEHPDLGARLLRAAGARPRVVDLVRRHHTPGPDPDAVLLHRYDNIE</sequence>
<reference evidence="2" key="2">
    <citation type="submission" date="2020-09" db="EMBL/GenBank/DDBJ databases">
        <authorList>
            <person name="Sun Q."/>
            <person name="Ohkuma M."/>
        </authorList>
    </citation>
    <scope>NUCLEOTIDE SEQUENCE</scope>
    <source>
        <strain evidence="2">JCM 14371</strain>
    </source>
</reference>
<dbReference type="EMBL" id="BMOE01000004">
    <property type="protein sequence ID" value="GGJ71499.1"/>
    <property type="molecule type" value="Genomic_DNA"/>
</dbReference>
<dbReference type="Gene3D" id="1.10.3210.10">
    <property type="entry name" value="Hypothetical protein af1432"/>
    <property type="match status" value="1"/>
</dbReference>
<evidence type="ECO:0000313" key="3">
    <source>
        <dbReference type="Proteomes" id="UP000635726"/>
    </source>
</evidence>
<evidence type="ECO:0000259" key="1">
    <source>
        <dbReference type="Pfam" id="PF01966"/>
    </source>
</evidence>
<proteinExistence type="predicted"/>
<reference evidence="2" key="1">
    <citation type="journal article" date="2014" name="Int. J. Syst. Evol. Microbiol.">
        <title>Complete genome sequence of Corynebacterium casei LMG S-19264T (=DSM 44701T), isolated from a smear-ripened cheese.</title>
        <authorList>
            <consortium name="US DOE Joint Genome Institute (JGI-PGF)"/>
            <person name="Walter F."/>
            <person name="Albersmeier A."/>
            <person name="Kalinowski J."/>
            <person name="Ruckert C."/>
        </authorList>
    </citation>
    <scope>NUCLEOTIDE SEQUENCE</scope>
    <source>
        <strain evidence="2">JCM 14371</strain>
    </source>
</reference>
<organism evidence="2 3">
    <name type="scientific">Deinococcus aquiradiocola</name>
    <dbReference type="NCBI Taxonomy" id="393059"/>
    <lineage>
        <taxon>Bacteria</taxon>
        <taxon>Thermotogati</taxon>
        <taxon>Deinococcota</taxon>
        <taxon>Deinococci</taxon>
        <taxon>Deinococcales</taxon>
        <taxon>Deinococcaceae</taxon>
        <taxon>Deinococcus</taxon>
    </lineage>
</organism>
<dbReference type="AlphaFoldDB" id="A0A917PD22"/>
<dbReference type="RefSeq" id="WP_188961805.1">
    <property type="nucleotide sequence ID" value="NZ_BMOE01000004.1"/>
</dbReference>
<evidence type="ECO:0000313" key="2">
    <source>
        <dbReference type="EMBL" id="GGJ71499.1"/>
    </source>
</evidence>
<accession>A0A917PD22</accession>
<dbReference type="InterPro" id="IPR006674">
    <property type="entry name" value="HD_domain"/>
</dbReference>
<gene>
    <name evidence="2" type="ORF">GCM10008939_14850</name>
</gene>
<dbReference type="InterPro" id="IPR006675">
    <property type="entry name" value="HDIG_dom"/>
</dbReference>
<dbReference type="Pfam" id="PF01966">
    <property type="entry name" value="HD"/>
    <property type="match status" value="1"/>
</dbReference>